<feature type="domain" description="PepSY" evidence="1">
    <location>
        <begin position="139"/>
        <end position="181"/>
    </location>
</feature>
<protein>
    <recommendedName>
        <fullName evidence="1">PepSY domain-containing protein</fullName>
    </recommendedName>
</protein>
<evidence type="ECO:0000259" key="1">
    <source>
        <dbReference type="Pfam" id="PF03413"/>
    </source>
</evidence>
<dbReference type="Proteomes" id="UP000176101">
    <property type="component" value="Unassembled WGS sequence"/>
</dbReference>
<dbReference type="InterPro" id="IPR025711">
    <property type="entry name" value="PepSY"/>
</dbReference>
<gene>
    <name evidence="2" type="ORF">AN216_23905</name>
</gene>
<dbReference type="PROSITE" id="PS51257">
    <property type="entry name" value="PROKAR_LIPOPROTEIN"/>
    <property type="match status" value="1"/>
</dbReference>
<evidence type="ECO:0000313" key="3">
    <source>
        <dbReference type="Proteomes" id="UP000176101"/>
    </source>
</evidence>
<dbReference type="Pfam" id="PF03413">
    <property type="entry name" value="PepSY"/>
    <property type="match status" value="1"/>
</dbReference>
<dbReference type="OrthoDB" id="4249677at2"/>
<dbReference type="STRING" id="1075402.AN216_23905"/>
<dbReference type="EMBL" id="LJGU01000152">
    <property type="protein sequence ID" value="OEU94805.1"/>
    <property type="molecule type" value="Genomic_DNA"/>
</dbReference>
<comment type="caution">
    <text evidence="2">The sequence shown here is derived from an EMBL/GenBank/DDBJ whole genome shotgun (WGS) entry which is preliminary data.</text>
</comment>
<proteinExistence type="predicted"/>
<organism evidence="2 3">
    <name type="scientific">Streptomyces oceani</name>
    <dbReference type="NCBI Taxonomy" id="1075402"/>
    <lineage>
        <taxon>Bacteria</taxon>
        <taxon>Bacillati</taxon>
        <taxon>Actinomycetota</taxon>
        <taxon>Actinomycetes</taxon>
        <taxon>Kitasatosporales</taxon>
        <taxon>Streptomycetaceae</taxon>
        <taxon>Streptomyces</taxon>
    </lineage>
</organism>
<dbReference type="RefSeq" id="WP_070198777.1">
    <property type="nucleotide sequence ID" value="NZ_LJGU01000152.1"/>
</dbReference>
<reference evidence="2 3" key="1">
    <citation type="journal article" date="2016" name="Front. Microbiol.">
        <title>Comparative Genomics Analysis of Streptomyces Species Reveals Their Adaptation to the Marine Environment and Their Diversity at the Genomic Level.</title>
        <authorList>
            <person name="Tian X."/>
            <person name="Zhang Z."/>
            <person name="Yang T."/>
            <person name="Chen M."/>
            <person name="Li J."/>
            <person name="Chen F."/>
            <person name="Yang J."/>
            <person name="Li W."/>
            <person name="Zhang B."/>
            <person name="Zhang Z."/>
            <person name="Wu J."/>
            <person name="Zhang C."/>
            <person name="Long L."/>
            <person name="Xiao J."/>
        </authorList>
    </citation>
    <scope>NUCLEOTIDE SEQUENCE [LARGE SCALE GENOMIC DNA]</scope>
    <source>
        <strain evidence="2 3">SCSIO 02100</strain>
    </source>
</reference>
<dbReference type="Gene3D" id="3.10.450.40">
    <property type="match status" value="1"/>
</dbReference>
<sequence>MGLKRTVRRRRLLRAGLVGVLSVSILTLSGCRDETEEHEEVLPMVEVPYSTAIRQSLAEVPNSHLVSLGLGEDQDGEPVWHAEVLAEDGTRHLVRVDASRVRVHGTETLERDGAGASPRERAKILPEEAAREVTEPDFGKVTAIELRRRDHRVVWTVDVTTIKDDHVRAYDVDARTGKVLDLRSASPRHD</sequence>
<dbReference type="AlphaFoldDB" id="A0A1E7JVX7"/>
<accession>A0A1E7JVX7</accession>
<evidence type="ECO:0000313" key="2">
    <source>
        <dbReference type="EMBL" id="OEU94805.1"/>
    </source>
</evidence>
<name>A0A1E7JVX7_9ACTN</name>
<keyword evidence="3" id="KW-1185">Reference proteome</keyword>